<reference evidence="2" key="1">
    <citation type="journal article" date="2005" name="PLoS Biol.">
        <title>The genomes of Oryza sativa: a history of duplications.</title>
        <authorList>
            <person name="Yu J."/>
            <person name="Wang J."/>
            <person name="Lin W."/>
            <person name="Li S."/>
            <person name="Li H."/>
            <person name="Zhou J."/>
            <person name="Ni P."/>
            <person name="Dong W."/>
            <person name="Hu S."/>
            <person name="Zeng C."/>
            <person name="Zhang J."/>
            <person name="Zhang Y."/>
            <person name="Li R."/>
            <person name="Xu Z."/>
            <person name="Li S."/>
            <person name="Li X."/>
            <person name="Zheng H."/>
            <person name="Cong L."/>
            <person name="Lin L."/>
            <person name="Yin J."/>
            <person name="Geng J."/>
            <person name="Li G."/>
            <person name="Shi J."/>
            <person name="Liu J."/>
            <person name="Lv H."/>
            <person name="Li J."/>
            <person name="Wang J."/>
            <person name="Deng Y."/>
            <person name="Ran L."/>
            <person name="Shi X."/>
            <person name="Wang X."/>
            <person name="Wu Q."/>
            <person name="Li C."/>
            <person name="Ren X."/>
            <person name="Wang J."/>
            <person name="Wang X."/>
            <person name="Li D."/>
            <person name="Liu D."/>
            <person name="Zhang X."/>
            <person name="Ji Z."/>
            <person name="Zhao W."/>
            <person name="Sun Y."/>
            <person name="Zhang Z."/>
            <person name="Bao J."/>
            <person name="Han Y."/>
            <person name="Dong L."/>
            <person name="Ji J."/>
            <person name="Chen P."/>
            <person name="Wu S."/>
            <person name="Liu J."/>
            <person name="Xiao Y."/>
            <person name="Bu D."/>
            <person name="Tan J."/>
            <person name="Yang L."/>
            <person name="Ye C."/>
            <person name="Zhang J."/>
            <person name="Xu J."/>
            <person name="Zhou Y."/>
            <person name="Yu Y."/>
            <person name="Zhang B."/>
            <person name="Zhuang S."/>
            <person name="Wei H."/>
            <person name="Liu B."/>
            <person name="Lei M."/>
            <person name="Yu H."/>
            <person name="Li Y."/>
            <person name="Xu H."/>
            <person name="Wei S."/>
            <person name="He X."/>
            <person name="Fang L."/>
            <person name="Zhang Z."/>
            <person name="Zhang Y."/>
            <person name="Huang X."/>
            <person name="Su Z."/>
            <person name="Tong W."/>
            <person name="Li J."/>
            <person name="Tong Z."/>
            <person name="Li S."/>
            <person name="Ye J."/>
            <person name="Wang L."/>
            <person name="Fang L."/>
            <person name="Lei T."/>
            <person name="Chen C."/>
            <person name="Chen H."/>
            <person name="Xu Z."/>
            <person name="Li H."/>
            <person name="Huang H."/>
            <person name="Zhang F."/>
            <person name="Xu H."/>
            <person name="Li N."/>
            <person name="Zhao C."/>
            <person name="Li S."/>
            <person name="Dong L."/>
            <person name="Huang Y."/>
            <person name="Li L."/>
            <person name="Xi Y."/>
            <person name="Qi Q."/>
            <person name="Li W."/>
            <person name="Zhang B."/>
            <person name="Hu W."/>
            <person name="Zhang Y."/>
            <person name="Tian X."/>
            <person name="Jiao Y."/>
            <person name="Liang X."/>
            <person name="Jin J."/>
            <person name="Gao L."/>
            <person name="Zheng W."/>
            <person name="Hao B."/>
            <person name="Liu S."/>
            <person name="Wang W."/>
            <person name="Yuan L."/>
            <person name="Cao M."/>
            <person name="McDermott J."/>
            <person name="Samudrala R."/>
            <person name="Wang J."/>
            <person name="Wong G.K."/>
            <person name="Yang H."/>
        </authorList>
    </citation>
    <scope>NUCLEOTIDE SEQUENCE [LARGE SCALE GENOMIC DNA]</scope>
</reference>
<dbReference type="Proteomes" id="UP000007752">
    <property type="component" value="Chromosome 6"/>
</dbReference>
<evidence type="ECO:0000256" key="1">
    <source>
        <dbReference type="SAM" id="MobiDB-lite"/>
    </source>
</evidence>
<dbReference type="AlphaFoldDB" id="B9FQB4"/>
<accession>B9FQB4</accession>
<dbReference type="EMBL" id="CM000143">
    <property type="protein sequence ID" value="EEE66156.1"/>
    <property type="molecule type" value="Genomic_DNA"/>
</dbReference>
<organism evidence="2">
    <name type="scientific">Oryza sativa subsp. japonica</name>
    <name type="common">Rice</name>
    <dbReference type="NCBI Taxonomy" id="39947"/>
    <lineage>
        <taxon>Eukaryota</taxon>
        <taxon>Viridiplantae</taxon>
        <taxon>Streptophyta</taxon>
        <taxon>Embryophyta</taxon>
        <taxon>Tracheophyta</taxon>
        <taxon>Spermatophyta</taxon>
        <taxon>Magnoliopsida</taxon>
        <taxon>Liliopsida</taxon>
        <taxon>Poales</taxon>
        <taxon>Poaceae</taxon>
        <taxon>BOP clade</taxon>
        <taxon>Oryzoideae</taxon>
        <taxon>Oryzeae</taxon>
        <taxon>Oryzinae</taxon>
        <taxon>Oryza</taxon>
        <taxon>Oryza sativa</taxon>
    </lineage>
</organism>
<sequence>MAVEGIGCLVQEFVKEDRKVGERSGTDFGDKIRAASAGSGGVVAGGGKGVYNDGGDGDGDIRVSAKEAVGMVTAMGWRRAKTADPAAGRLNLAPPRWIWMVQASLRGLVRLAGWQEDGVAVGDGGDGPALRGDSGDSAQRSGATWLARPASAETMRGRSGGAARETRGDDGQSAEGAAAG</sequence>
<name>B9FQB4_ORYSJ</name>
<feature type="region of interest" description="Disordered" evidence="1">
    <location>
        <begin position="122"/>
        <end position="180"/>
    </location>
</feature>
<gene>
    <name evidence="2" type="ORF">OsJ_22225</name>
</gene>
<reference evidence="2" key="2">
    <citation type="submission" date="2008-12" db="EMBL/GenBank/DDBJ databases">
        <title>Improved gene annotation of the rice (Oryza sativa) genomes.</title>
        <authorList>
            <person name="Wang J."/>
            <person name="Li R."/>
            <person name="Fan W."/>
            <person name="Huang Q."/>
            <person name="Zhang J."/>
            <person name="Zhou Y."/>
            <person name="Hu Y."/>
            <person name="Zi S."/>
            <person name="Li J."/>
            <person name="Ni P."/>
            <person name="Zheng H."/>
            <person name="Zhang Y."/>
            <person name="Zhao M."/>
            <person name="Hao Q."/>
            <person name="McDermott J."/>
            <person name="Samudrala R."/>
            <person name="Kristiansen K."/>
            <person name="Wong G.K.-S."/>
        </authorList>
    </citation>
    <scope>NUCLEOTIDE SEQUENCE</scope>
</reference>
<protein>
    <submittedName>
        <fullName evidence="2">Uncharacterized protein</fullName>
    </submittedName>
</protein>
<proteinExistence type="predicted"/>
<evidence type="ECO:0000313" key="2">
    <source>
        <dbReference type="EMBL" id="EEE66156.1"/>
    </source>
</evidence>